<dbReference type="STRING" id="10029.G3GY36"/>
<dbReference type="Gene3D" id="1.20.5.110">
    <property type="match status" value="1"/>
</dbReference>
<dbReference type="AlphaFoldDB" id="G3GY36"/>
<organism evidence="4 5">
    <name type="scientific">Cricetulus griseus</name>
    <name type="common">Chinese hamster</name>
    <name type="synonym">Cricetulus barabensis griseus</name>
    <dbReference type="NCBI Taxonomy" id="10029"/>
    <lineage>
        <taxon>Eukaryota</taxon>
        <taxon>Metazoa</taxon>
        <taxon>Chordata</taxon>
        <taxon>Craniata</taxon>
        <taxon>Vertebrata</taxon>
        <taxon>Euteleostomi</taxon>
        <taxon>Mammalia</taxon>
        <taxon>Eutheria</taxon>
        <taxon>Euarchontoglires</taxon>
        <taxon>Glires</taxon>
        <taxon>Rodentia</taxon>
        <taxon>Myomorpha</taxon>
        <taxon>Muroidea</taxon>
        <taxon>Cricetidae</taxon>
        <taxon>Cricetinae</taxon>
        <taxon>Cricetulus</taxon>
    </lineage>
</organism>
<dbReference type="InterPro" id="IPR000727">
    <property type="entry name" value="T_SNARE_dom"/>
</dbReference>
<dbReference type="EMBL" id="JH000064">
    <property type="protein sequence ID" value="EGV93851.1"/>
    <property type="molecule type" value="Genomic_DNA"/>
</dbReference>
<proteinExistence type="predicted"/>
<dbReference type="CDD" id="cd15852">
    <property type="entry name" value="SNARE_Syntaxin8"/>
    <property type="match status" value="1"/>
</dbReference>
<keyword evidence="1" id="KW-0175">Coiled coil</keyword>
<feature type="region of interest" description="Disordered" evidence="2">
    <location>
        <begin position="1"/>
        <end position="23"/>
    </location>
</feature>
<evidence type="ECO:0000256" key="1">
    <source>
        <dbReference type="ARBA" id="ARBA00023054"/>
    </source>
</evidence>
<protein>
    <submittedName>
        <fullName evidence="4">Syntaxin-8</fullName>
    </submittedName>
</protein>
<evidence type="ECO:0000256" key="2">
    <source>
        <dbReference type="SAM" id="MobiDB-lite"/>
    </source>
</evidence>
<dbReference type="Proteomes" id="UP000001075">
    <property type="component" value="Unassembled WGS sequence"/>
</dbReference>
<dbReference type="SUPFAM" id="SSF58038">
    <property type="entry name" value="SNARE fusion complex"/>
    <property type="match status" value="1"/>
</dbReference>
<dbReference type="PROSITE" id="PS50192">
    <property type="entry name" value="T_SNARE"/>
    <property type="match status" value="1"/>
</dbReference>
<dbReference type="InterPro" id="IPR041875">
    <property type="entry name" value="Syntaxin-8_SNARE"/>
</dbReference>
<name>G3GY36_CRIGR</name>
<dbReference type="FunFam" id="1.20.5.110:FF:000143">
    <property type="entry name" value="Syntaxin 8"/>
    <property type="match status" value="1"/>
</dbReference>
<accession>G3GY36</accession>
<evidence type="ECO:0000313" key="4">
    <source>
        <dbReference type="EMBL" id="EGV93851.1"/>
    </source>
</evidence>
<evidence type="ECO:0000259" key="3">
    <source>
        <dbReference type="PROSITE" id="PS50192"/>
    </source>
</evidence>
<sequence>MSRAGRRGQQAVSRKCPSCRRRLHHGPGPLLTLTIRTLLKNLKVKIDTLKDLLLRAVSTRQMSSLMSEEAKRGTRNPWLCEEPEETRGLGFDEIRQQQQKIIQEQDAGLDALSSIISRQKQMGQEIGNELDEQNAIPAPLTHFLAWTPAPMGLPSTAALPLQRELSKGSSCECTLEATAHTGQGRSSRAQLLHGQLSSEALIPALQPLSL</sequence>
<dbReference type="FunCoup" id="G3GY36">
    <property type="interactions" value="1549"/>
</dbReference>
<feature type="domain" description="T-SNARE coiled-coil homology" evidence="3">
    <location>
        <begin position="99"/>
        <end position="136"/>
    </location>
</feature>
<evidence type="ECO:0000313" key="5">
    <source>
        <dbReference type="Proteomes" id="UP000001075"/>
    </source>
</evidence>
<reference evidence="5" key="1">
    <citation type="journal article" date="2011" name="Nat. Biotechnol.">
        <title>The genomic sequence of the Chinese hamster ovary (CHO)-K1 cell line.</title>
        <authorList>
            <person name="Xu X."/>
            <person name="Nagarajan H."/>
            <person name="Lewis N.E."/>
            <person name="Pan S."/>
            <person name="Cai Z."/>
            <person name="Liu X."/>
            <person name="Chen W."/>
            <person name="Xie M."/>
            <person name="Wang W."/>
            <person name="Hammond S."/>
            <person name="Andersen M.R."/>
            <person name="Neff N."/>
            <person name="Passarelli B."/>
            <person name="Koh W."/>
            <person name="Fan H.C."/>
            <person name="Wang J."/>
            <person name="Gui Y."/>
            <person name="Lee K.H."/>
            <person name="Betenbaugh M.J."/>
            <person name="Quake S.R."/>
            <person name="Famili I."/>
            <person name="Palsson B.O."/>
            <person name="Wang J."/>
        </authorList>
    </citation>
    <scope>NUCLEOTIDE SEQUENCE [LARGE SCALE GENOMIC DNA]</scope>
    <source>
        <strain evidence="5">CHO K1 cell line</strain>
    </source>
</reference>
<gene>
    <name evidence="4" type="ORF">I79_002690</name>
</gene>
<dbReference type="InParanoid" id="G3GY36"/>